<gene>
    <name evidence="5" type="ORF">GCM10009825_05330</name>
</gene>
<keyword evidence="3" id="KW-1133">Transmembrane helix</keyword>
<feature type="compositionally biased region" description="Low complexity" evidence="2">
    <location>
        <begin position="58"/>
        <end position="73"/>
    </location>
</feature>
<keyword evidence="3" id="KW-0812">Transmembrane</keyword>
<dbReference type="InterPro" id="IPR050922">
    <property type="entry name" value="LytR/CpsA/Psr_CW_biosynth"/>
</dbReference>
<dbReference type="Pfam" id="PF03816">
    <property type="entry name" value="LytR_cpsA_psr"/>
    <property type="match status" value="1"/>
</dbReference>
<keyword evidence="3" id="KW-0472">Membrane</keyword>
<organism evidence="5 6">
    <name type="scientific">Arthrobacter humicola</name>
    <dbReference type="NCBI Taxonomy" id="409291"/>
    <lineage>
        <taxon>Bacteria</taxon>
        <taxon>Bacillati</taxon>
        <taxon>Actinomycetota</taxon>
        <taxon>Actinomycetes</taxon>
        <taxon>Micrococcales</taxon>
        <taxon>Micrococcaceae</taxon>
        <taxon>Arthrobacter</taxon>
    </lineage>
</organism>
<evidence type="ECO:0000313" key="5">
    <source>
        <dbReference type="EMBL" id="GAA2127361.1"/>
    </source>
</evidence>
<keyword evidence="6" id="KW-1185">Reference proteome</keyword>
<feature type="compositionally biased region" description="Low complexity" evidence="2">
    <location>
        <begin position="1"/>
        <end position="14"/>
    </location>
</feature>
<name>A0ABN2YHM2_9MICC</name>
<evidence type="ECO:0000256" key="1">
    <source>
        <dbReference type="ARBA" id="ARBA00006068"/>
    </source>
</evidence>
<dbReference type="NCBIfam" id="TIGR00350">
    <property type="entry name" value="lytR_cpsA_psr"/>
    <property type="match status" value="1"/>
</dbReference>
<comment type="similarity">
    <text evidence="1">Belongs to the LytR/CpsA/Psr (LCP) family.</text>
</comment>
<protein>
    <recommendedName>
        <fullName evidence="4">Cell envelope-related transcriptional attenuator domain-containing protein</fullName>
    </recommendedName>
</protein>
<dbReference type="PANTHER" id="PTHR33392">
    <property type="entry name" value="POLYISOPRENYL-TEICHOIC ACID--PEPTIDOGLYCAN TEICHOIC ACID TRANSFERASE TAGU"/>
    <property type="match status" value="1"/>
</dbReference>
<evidence type="ECO:0000256" key="2">
    <source>
        <dbReference type="SAM" id="MobiDB-lite"/>
    </source>
</evidence>
<dbReference type="InterPro" id="IPR004474">
    <property type="entry name" value="LytR_CpsA_psr"/>
</dbReference>
<feature type="region of interest" description="Disordered" evidence="2">
    <location>
        <begin position="58"/>
        <end position="86"/>
    </location>
</feature>
<feature type="compositionally biased region" description="Pro residues" evidence="2">
    <location>
        <begin position="74"/>
        <end position="86"/>
    </location>
</feature>
<dbReference type="RefSeq" id="WP_344361802.1">
    <property type="nucleotide sequence ID" value="NZ_BAAAQB010000008.1"/>
</dbReference>
<dbReference type="Gene3D" id="3.40.630.190">
    <property type="entry name" value="LCP protein"/>
    <property type="match status" value="1"/>
</dbReference>
<comment type="caution">
    <text evidence="5">The sequence shown here is derived from an EMBL/GenBank/DDBJ whole genome shotgun (WGS) entry which is preliminary data.</text>
</comment>
<evidence type="ECO:0000313" key="6">
    <source>
        <dbReference type="Proteomes" id="UP001500102"/>
    </source>
</evidence>
<feature type="region of interest" description="Disordered" evidence="2">
    <location>
        <begin position="1"/>
        <end position="25"/>
    </location>
</feature>
<proteinExistence type="inferred from homology"/>
<feature type="domain" description="Cell envelope-related transcriptional attenuator" evidence="4">
    <location>
        <begin position="116"/>
        <end position="261"/>
    </location>
</feature>
<evidence type="ECO:0000256" key="3">
    <source>
        <dbReference type="SAM" id="Phobius"/>
    </source>
</evidence>
<dbReference type="PANTHER" id="PTHR33392:SF6">
    <property type="entry name" value="POLYISOPRENYL-TEICHOIC ACID--PEPTIDOGLYCAN TEICHOIC ACID TRANSFERASE TAGU"/>
    <property type="match status" value="1"/>
</dbReference>
<sequence length="361" mass="37327">MGSAQEPAAEASAASPPPSPPPKAGTGRRRLVLLLGVLLVLAVAASAAVFVLTRSRPGPSGATAPAASPAAVPSTPPSPTTTPEPPAVALNILLIGSDSRVNARAAAAAGSTSDQRGDALIFIHLPADRQSIYGFSIMRDLWVDIPGHGEAKVNAALELGGLPLMTRTVEALLGAHIDHTIMLDFQGFAALTDALGGVDVDIKQPFTGTVDDKVHFPAGVNRLNGLQALAFVRERHAFPDGDYQRVRNQQTFLKAVMAKMASDGGLADRDTVRKLVTTVLPHVTLDASFTPASLEELAFSLRNTAPGRGVFFTLPTSGTGTSRDGQSIVLQDRAATAALSAALASGTLARYVAANNLQNGN</sequence>
<dbReference type="Proteomes" id="UP001500102">
    <property type="component" value="Unassembled WGS sequence"/>
</dbReference>
<feature type="transmembrane region" description="Helical" evidence="3">
    <location>
        <begin position="31"/>
        <end position="52"/>
    </location>
</feature>
<evidence type="ECO:0000259" key="4">
    <source>
        <dbReference type="Pfam" id="PF03816"/>
    </source>
</evidence>
<reference evidence="5 6" key="1">
    <citation type="journal article" date="2019" name="Int. J. Syst. Evol. Microbiol.">
        <title>The Global Catalogue of Microorganisms (GCM) 10K type strain sequencing project: providing services to taxonomists for standard genome sequencing and annotation.</title>
        <authorList>
            <consortium name="The Broad Institute Genomics Platform"/>
            <consortium name="The Broad Institute Genome Sequencing Center for Infectious Disease"/>
            <person name="Wu L."/>
            <person name="Ma J."/>
        </authorList>
    </citation>
    <scope>NUCLEOTIDE SEQUENCE [LARGE SCALE GENOMIC DNA]</scope>
    <source>
        <strain evidence="5 6">JCM 15921</strain>
    </source>
</reference>
<accession>A0ABN2YHM2</accession>
<dbReference type="EMBL" id="BAAAQB010000008">
    <property type="protein sequence ID" value="GAA2127361.1"/>
    <property type="molecule type" value="Genomic_DNA"/>
</dbReference>